<dbReference type="InterPro" id="IPR032675">
    <property type="entry name" value="LRR_dom_sf"/>
</dbReference>
<organism evidence="2">
    <name type="scientific">Ananas comosus var. bracteatus</name>
    <name type="common">red pineapple</name>
    <dbReference type="NCBI Taxonomy" id="296719"/>
    <lineage>
        <taxon>Eukaryota</taxon>
        <taxon>Viridiplantae</taxon>
        <taxon>Streptophyta</taxon>
        <taxon>Embryophyta</taxon>
        <taxon>Tracheophyta</taxon>
        <taxon>Spermatophyta</taxon>
        <taxon>Magnoliopsida</taxon>
        <taxon>Liliopsida</taxon>
        <taxon>Poales</taxon>
        <taxon>Bromeliaceae</taxon>
        <taxon>Bromelioideae</taxon>
        <taxon>Ananas</taxon>
    </lineage>
</organism>
<dbReference type="InterPro" id="IPR001611">
    <property type="entry name" value="Leu-rich_rpt"/>
</dbReference>
<protein>
    <recommendedName>
        <fullName evidence="1">R13L1/DRL21-like LRR repeat region domain-containing protein</fullName>
    </recommendedName>
</protein>
<sequence length="670" mass="73997">MKSLRVLDLSHSGIKEVPSSVGELTHLRLLNLSYTLISSVPETLNNLSKLQILDLSGCLLLFALPAWMNKMTSLRRLKASPNLACSIGEIGKLTSLQNLEEFRVHKRDGRRVTELKNMNELHGKLRIRNVENISSGAEATEAGLEKKAHLERLELEWSDDRRDTPLDVDVLEGLKPPSSIEMIGITGFSGSEHPKWVHKLSTFKQLETISFRDCRGWQDLPPLGDAPRLKLLDLCRLERVRKLDNLMYGLRKFPSLVELRLHDLRELKEWFDTDNFCPALRVLEIKDCPNLTRLPLLPLALQELRIERVGLKTLLEDHANSPPRLLLVCIAECPDLESLGMEQVKTVEVLTIRKCKSLAALPNGWCRNLLSLKSVMIEDCPNLTCPHDHLISGLSMYVHQFVEVRHKEKSCRAGEEHAPLDGDVTASRGRLRDTHKGLGISVLLCALLGALASASELEAAAALPPSLNALKIAGSPRLVRRPLLVELQSRPSLSSTVVGEFSDVASCVQAALRHLTALQSLRISFCDVAAARSPFSVSLEYNTSPPSYDGGAASSRAVVTVGKVDRRRGSAISDPTARLIAPRQLKYLKILELAGCPDLRSFPSDRRQLDHLTSLEDVTVADCGELRSVHLGAFGGSTLKRFTIRDCDKLTTSPSKITAGLRGDPPPCNG</sequence>
<evidence type="ECO:0000259" key="1">
    <source>
        <dbReference type="Pfam" id="PF25019"/>
    </source>
</evidence>
<gene>
    <name evidence="2" type="ORF">CB5_LOCUS12319</name>
</gene>
<dbReference type="AlphaFoldDB" id="A0A6V7PEY6"/>
<reference evidence="2" key="1">
    <citation type="submission" date="2020-07" db="EMBL/GenBank/DDBJ databases">
        <authorList>
            <person name="Lin J."/>
        </authorList>
    </citation>
    <scope>NUCLEOTIDE SEQUENCE</scope>
</reference>
<dbReference type="Pfam" id="PF13855">
    <property type="entry name" value="LRR_8"/>
    <property type="match status" value="1"/>
</dbReference>
<proteinExistence type="predicted"/>
<dbReference type="Gene3D" id="3.80.10.10">
    <property type="entry name" value="Ribonuclease Inhibitor"/>
    <property type="match status" value="3"/>
</dbReference>
<name>A0A6V7PEY6_ANACO</name>
<evidence type="ECO:0000313" key="2">
    <source>
        <dbReference type="EMBL" id="CAD1829108.1"/>
    </source>
</evidence>
<dbReference type="PANTHER" id="PTHR47186">
    <property type="entry name" value="LEUCINE-RICH REPEAT-CONTAINING PROTEIN 57"/>
    <property type="match status" value="1"/>
</dbReference>
<feature type="domain" description="R13L1/DRL21-like LRR repeat region" evidence="1">
    <location>
        <begin position="113"/>
        <end position="235"/>
    </location>
</feature>
<accession>A0A6V7PEY6</accession>
<dbReference type="PANTHER" id="PTHR47186:SF3">
    <property type="entry name" value="OS09G0267800 PROTEIN"/>
    <property type="match status" value="1"/>
</dbReference>
<dbReference type="InterPro" id="IPR056789">
    <property type="entry name" value="LRR_R13L1-DRL21"/>
</dbReference>
<dbReference type="Pfam" id="PF25019">
    <property type="entry name" value="LRR_R13L1-DRL21"/>
    <property type="match status" value="1"/>
</dbReference>
<dbReference type="EMBL" id="LR862147">
    <property type="protein sequence ID" value="CAD1829108.1"/>
    <property type="molecule type" value="Genomic_DNA"/>
</dbReference>
<dbReference type="SUPFAM" id="SSF52058">
    <property type="entry name" value="L domain-like"/>
    <property type="match status" value="2"/>
</dbReference>